<evidence type="ECO:0000256" key="2">
    <source>
        <dbReference type="SAM" id="MobiDB-lite"/>
    </source>
</evidence>
<organism evidence="4 5">
    <name type="scientific">Devosia chinhatensis</name>
    <dbReference type="NCBI Taxonomy" id="429727"/>
    <lineage>
        <taxon>Bacteria</taxon>
        <taxon>Pseudomonadati</taxon>
        <taxon>Pseudomonadota</taxon>
        <taxon>Alphaproteobacteria</taxon>
        <taxon>Hyphomicrobiales</taxon>
        <taxon>Devosiaceae</taxon>
        <taxon>Devosia</taxon>
    </lineage>
</organism>
<dbReference type="Gene3D" id="1.10.101.10">
    <property type="entry name" value="PGBD-like superfamily/PGBD"/>
    <property type="match status" value="1"/>
</dbReference>
<dbReference type="InterPro" id="IPR006597">
    <property type="entry name" value="Sel1-like"/>
</dbReference>
<sequence length="1209" mass="129104">MPRASSQTDFAEPAREASEWQALRGELVALLDKVESHYGQAEVITEVPAANGLTQRVRSLRDQMNGTETTSRRQEALRTVKRAVDRFSDRDRPEFADDADDLTQAIAQIRSRQGAQVSAMRRIDMPEIRELSVLVGGMSERLESLEEDLRSQKHGAGNVREVAGQVEQLTQVVELLAGAIGETGQVKRLEAQIAALGAMIEHAPRVDLDAVNARLDDVSGTVSKLAELQAQQMEREVARETRRGASSPTDPLAALAPSMEAIEAGMRNVYDRVDALERNVAVSSADFESLTGELASFTRAMQEKSGEPDFLVARIAALTDRIEEMDGGNDDVAALKSEIHALRDVVSAGLEPRFLRLENQIEALSDKIDTSAVESQLKALMARMDDAGTQLEGLARLYASGEDKQDFEALATMVAERTGEVISRKAPAPVAMFGPESLKSIEDRLTGLIKSAGKTPDYDSLADMIATKASAAVAQSSAPATGSEDIQAMEKRMSALLNTAGRDTAERLARLEAMLSGRSDAPPAEHKAEPKVELKTEPKPELSAPVMPAPAETKLDPFEEAIEPRRDSHAKLDTILAGLSRDKSDAMPANPADDAPLIDPGFRQAGAAPASKRAMPSRAKSEAAPSPAAHSFDPSQAQMPPRPLSSLAPQDVDPFAEVAPKPEPKVEATAPSSTSTSTFVAAARRAQRLRQEKPEAAAGNSIIARALARVRPSRDEASDPIETPAAAVVAEKPAKPEKQNKAEKLAVKQGRKGKATPAAPDIQATTRPGDEGDKQSFLTRHRRPLLLAATLVAVSMLALNLVLQRMNPPAASQNAAAASTSVPEAAPANPEPSADQSDLVGPRIIDFADATATGSINPGEPMSFSRASTPAMSTAMPPSLTAENGRIELAPAAPEPAPEITGSIREQAAIDTAAPIPELNAAAESFDLPPEAIGPLELREAAAKGSASAQFEVAAIFSEGRQVEQDFEAAAIWYERSAAQGFSPAQYRLGNLYELGTGVEQDMEQARLWYQRAAESGNRMAMHNLAALYAGGQLGEQQFELAAEWFEKAAAMGMTDSQFNLGMLYARGLGVEQSFENSFKWFSLAARSGDKDAAQARDDIAKSLSAEAVSRITETLGEWKNAPIVLAANYAPIGTWSSTFDPGETIKGRDIVLKVQQTLARLGFDIGTPDGVVGPRTAEAIKTFERETGMSEVGQINPRLLAVLGSQPV</sequence>
<comment type="caution">
    <text evidence="4">The sequence shown here is derived from an EMBL/GenBank/DDBJ whole genome shotgun (WGS) entry which is preliminary data.</text>
</comment>
<dbReference type="InterPro" id="IPR002477">
    <property type="entry name" value="Peptidoglycan-bd-like"/>
</dbReference>
<protein>
    <recommendedName>
        <fullName evidence="3">Peptidoglycan binding-like domain-containing protein</fullName>
    </recommendedName>
</protein>
<dbReference type="Pfam" id="PF08238">
    <property type="entry name" value="Sel1"/>
    <property type="match status" value="4"/>
</dbReference>
<dbReference type="PANTHER" id="PTHR11102">
    <property type="entry name" value="SEL-1-LIKE PROTEIN"/>
    <property type="match status" value="1"/>
</dbReference>
<feature type="coiled-coil region" evidence="1">
    <location>
        <begin position="223"/>
        <end position="279"/>
    </location>
</feature>
<name>A0A0F5FH95_9HYPH</name>
<accession>A0A0F5FH95</accession>
<keyword evidence="1" id="KW-0175">Coiled coil</keyword>
<dbReference type="RefSeq" id="WP_046106187.1">
    <property type="nucleotide sequence ID" value="NZ_JZEY01000061.1"/>
</dbReference>
<dbReference type="SMART" id="SM00671">
    <property type="entry name" value="SEL1"/>
    <property type="match status" value="4"/>
</dbReference>
<feature type="region of interest" description="Disordered" evidence="2">
    <location>
        <begin position="579"/>
        <end position="678"/>
    </location>
</feature>
<proteinExistence type="predicted"/>
<feature type="region of interest" description="Disordered" evidence="2">
    <location>
        <begin position="814"/>
        <end position="840"/>
    </location>
</feature>
<dbReference type="SUPFAM" id="SSF47090">
    <property type="entry name" value="PGBD-like"/>
    <property type="match status" value="1"/>
</dbReference>
<dbReference type="InterPro" id="IPR036366">
    <property type="entry name" value="PGBDSf"/>
</dbReference>
<keyword evidence="5" id="KW-1185">Reference proteome</keyword>
<feature type="domain" description="Peptidoglycan binding-like" evidence="3">
    <location>
        <begin position="1151"/>
        <end position="1204"/>
    </location>
</feature>
<feature type="compositionally biased region" description="Basic and acidic residues" evidence="2">
    <location>
        <begin position="732"/>
        <end position="746"/>
    </location>
</feature>
<feature type="compositionally biased region" description="Low complexity" evidence="2">
    <location>
        <begin position="814"/>
        <end position="834"/>
    </location>
</feature>
<dbReference type="Gene3D" id="1.10.287.1490">
    <property type="match status" value="1"/>
</dbReference>
<dbReference type="Gene3D" id="1.25.40.10">
    <property type="entry name" value="Tetratricopeptide repeat domain"/>
    <property type="match status" value="1"/>
</dbReference>
<evidence type="ECO:0000259" key="3">
    <source>
        <dbReference type="Pfam" id="PF01471"/>
    </source>
</evidence>
<dbReference type="STRING" id="429727.VE26_16540"/>
<feature type="region of interest" description="Disordered" evidence="2">
    <location>
        <begin position="731"/>
        <end position="776"/>
    </location>
</feature>
<feature type="compositionally biased region" description="Low complexity" evidence="2">
    <location>
        <begin position="586"/>
        <end position="595"/>
    </location>
</feature>
<dbReference type="Pfam" id="PF01471">
    <property type="entry name" value="PG_binding_1"/>
    <property type="match status" value="1"/>
</dbReference>
<dbReference type="Proteomes" id="UP000033649">
    <property type="component" value="Unassembled WGS sequence"/>
</dbReference>
<evidence type="ECO:0000313" key="5">
    <source>
        <dbReference type="Proteomes" id="UP000033649"/>
    </source>
</evidence>
<feature type="region of interest" description="Disordered" evidence="2">
    <location>
        <begin position="517"/>
        <end position="549"/>
    </location>
</feature>
<evidence type="ECO:0000256" key="1">
    <source>
        <dbReference type="SAM" id="Coils"/>
    </source>
</evidence>
<dbReference type="PANTHER" id="PTHR11102:SF160">
    <property type="entry name" value="ERAD-ASSOCIATED E3 UBIQUITIN-PROTEIN LIGASE COMPONENT HRD3"/>
    <property type="match status" value="1"/>
</dbReference>
<evidence type="ECO:0000313" key="4">
    <source>
        <dbReference type="EMBL" id="KKB08158.1"/>
    </source>
</evidence>
<reference evidence="4 5" key="1">
    <citation type="submission" date="2015-03" db="EMBL/GenBank/DDBJ databases">
        <authorList>
            <person name="Hassan Y."/>
            <person name="Lepp D."/>
            <person name="Li X.-Z."/>
            <person name="Zhou T."/>
        </authorList>
    </citation>
    <scope>NUCLEOTIDE SEQUENCE [LARGE SCALE GENOMIC DNA]</scope>
    <source>
        <strain evidence="4 5">IPL18</strain>
    </source>
</reference>
<dbReference type="InterPro" id="IPR036365">
    <property type="entry name" value="PGBD-like_sf"/>
</dbReference>
<dbReference type="SUPFAM" id="SSF81901">
    <property type="entry name" value="HCP-like"/>
    <property type="match status" value="1"/>
</dbReference>
<dbReference type="AlphaFoldDB" id="A0A0F5FH95"/>
<gene>
    <name evidence="4" type="ORF">VE26_16540</name>
</gene>
<dbReference type="InterPro" id="IPR050767">
    <property type="entry name" value="Sel1_AlgK"/>
</dbReference>
<dbReference type="PATRIC" id="fig|429727.3.peg.3385"/>
<feature type="compositionally biased region" description="Basic and acidic residues" evidence="2">
    <location>
        <begin position="523"/>
        <end position="540"/>
    </location>
</feature>
<feature type="compositionally biased region" description="Low complexity" evidence="2">
    <location>
        <begin position="668"/>
        <end position="678"/>
    </location>
</feature>
<dbReference type="EMBL" id="JZEY01000061">
    <property type="protein sequence ID" value="KKB08158.1"/>
    <property type="molecule type" value="Genomic_DNA"/>
</dbReference>
<dbReference type="InterPro" id="IPR011990">
    <property type="entry name" value="TPR-like_helical_dom_sf"/>
</dbReference>
<dbReference type="OrthoDB" id="5295703at2"/>